<keyword evidence="3" id="KW-0653">Protein transport</keyword>
<dbReference type="Gene3D" id="3.40.1000.10">
    <property type="entry name" value="Mog1/PsbP, alpha/beta/alpha sandwich"/>
    <property type="match status" value="1"/>
</dbReference>
<organism evidence="4 5">
    <name type="scientific">Phycomyces blakesleeanus (strain ATCC 8743b / DSM 1359 / FGSC 10004 / NBRC 33097 / NRRL 1555)</name>
    <dbReference type="NCBI Taxonomy" id="763407"/>
    <lineage>
        <taxon>Eukaryota</taxon>
        <taxon>Fungi</taxon>
        <taxon>Fungi incertae sedis</taxon>
        <taxon>Mucoromycota</taxon>
        <taxon>Mucoromycotina</taxon>
        <taxon>Mucoromycetes</taxon>
        <taxon>Mucorales</taxon>
        <taxon>Phycomycetaceae</taxon>
        <taxon>Phycomyces</taxon>
    </lineage>
</organism>
<dbReference type="EMBL" id="KV440977">
    <property type="protein sequence ID" value="OAD75537.1"/>
    <property type="molecule type" value="Genomic_DNA"/>
</dbReference>
<gene>
    <name evidence="4" type="ORF">PHYBLDRAFT_143789</name>
</gene>
<keyword evidence="5" id="KW-1185">Reference proteome</keyword>
<evidence type="ECO:0000313" key="4">
    <source>
        <dbReference type="EMBL" id="OAD75537.1"/>
    </source>
</evidence>
<dbReference type="SUPFAM" id="SSF55724">
    <property type="entry name" value="Mog1p/PsbP-like"/>
    <property type="match status" value="1"/>
</dbReference>
<dbReference type="STRING" id="763407.A0A162PSD3"/>
<dbReference type="PANTHER" id="PTHR15837:SF0">
    <property type="entry name" value="RAN GUANINE NUCLEOTIDE RELEASE FACTOR"/>
    <property type="match status" value="1"/>
</dbReference>
<dbReference type="InterPro" id="IPR007681">
    <property type="entry name" value="Mog1"/>
</dbReference>
<dbReference type="AlphaFoldDB" id="A0A162PSD3"/>
<dbReference type="RefSeq" id="XP_018293577.1">
    <property type="nucleotide sequence ID" value="XM_018431069.1"/>
</dbReference>
<dbReference type="OrthoDB" id="10255285at2759"/>
<dbReference type="PANTHER" id="PTHR15837">
    <property type="entry name" value="RAN GUANINE NUCLEOTIDE RELEASE FACTOR"/>
    <property type="match status" value="1"/>
</dbReference>
<dbReference type="InParanoid" id="A0A162PSD3"/>
<dbReference type="GO" id="GO:0005085">
    <property type="term" value="F:guanyl-nucleotide exchange factor activity"/>
    <property type="evidence" value="ECO:0007669"/>
    <property type="project" value="TreeGrafter"/>
</dbReference>
<evidence type="ECO:0000313" key="5">
    <source>
        <dbReference type="Proteomes" id="UP000077315"/>
    </source>
</evidence>
<dbReference type="GO" id="GO:0031267">
    <property type="term" value="F:small GTPase binding"/>
    <property type="evidence" value="ECO:0007669"/>
    <property type="project" value="TreeGrafter"/>
</dbReference>
<dbReference type="Pfam" id="PF04603">
    <property type="entry name" value="Mog1"/>
    <property type="match status" value="1"/>
</dbReference>
<dbReference type="FunCoup" id="A0A162PSD3">
    <property type="interactions" value="410"/>
</dbReference>
<keyword evidence="2" id="KW-0813">Transport</keyword>
<evidence type="ECO:0000256" key="2">
    <source>
        <dbReference type="ARBA" id="ARBA00022448"/>
    </source>
</evidence>
<comment type="similarity">
    <text evidence="1">Belongs to the MOG1 family.</text>
</comment>
<reference evidence="5" key="1">
    <citation type="submission" date="2015-06" db="EMBL/GenBank/DDBJ databases">
        <title>Expansion of signal transduction pathways in fungi by whole-genome duplication.</title>
        <authorList>
            <consortium name="DOE Joint Genome Institute"/>
            <person name="Corrochano L.M."/>
            <person name="Kuo A."/>
            <person name="Marcet-Houben M."/>
            <person name="Polaino S."/>
            <person name="Salamov A."/>
            <person name="Villalobos J.M."/>
            <person name="Alvarez M.I."/>
            <person name="Avalos J."/>
            <person name="Benito E.P."/>
            <person name="Benoit I."/>
            <person name="Burger G."/>
            <person name="Camino L.P."/>
            <person name="Canovas D."/>
            <person name="Cerda-Olmedo E."/>
            <person name="Cheng J.-F."/>
            <person name="Dominguez A."/>
            <person name="Elias M."/>
            <person name="Eslava A.P."/>
            <person name="Glaser F."/>
            <person name="Grimwood J."/>
            <person name="Gutierrez G."/>
            <person name="Heitman J."/>
            <person name="Henrissat B."/>
            <person name="Iturriaga E.A."/>
            <person name="Lang B.F."/>
            <person name="Lavin J.L."/>
            <person name="Lee S."/>
            <person name="Li W."/>
            <person name="Lindquist E."/>
            <person name="Lopez-Garcia S."/>
            <person name="Luque E.M."/>
            <person name="Marcos A.T."/>
            <person name="Martin J."/>
            <person name="McCluskey K."/>
            <person name="Medina H.R."/>
            <person name="Miralles-Duran A."/>
            <person name="Miyazaki A."/>
            <person name="Munoz-Torres E."/>
            <person name="Oguiza J.A."/>
            <person name="Ohm R."/>
            <person name="Olmedo M."/>
            <person name="Orejas M."/>
            <person name="Ortiz-Castellanos L."/>
            <person name="Pisabarro A.G."/>
            <person name="Rodriguez-Romero J."/>
            <person name="Ruiz-Herrera J."/>
            <person name="Ruiz-Vazquez R."/>
            <person name="Sanz C."/>
            <person name="Schackwitz W."/>
            <person name="Schmutz J."/>
            <person name="Shahriari M."/>
            <person name="Shelest E."/>
            <person name="Silva-Franco F."/>
            <person name="Soanes D."/>
            <person name="Syed K."/>
            <person name="Tagua V.G."/>
            <person name="Talbot N.J."/>
            <person name="Thon M."/>
            <person name="De vries R.P."/>
            <person name="Wiebenga A."/>
            <person name="Yadav J.S."/>
            <person name="Braun E.L."/>
            <person name="Baker S."/>
            <person name="Garre V."/>
            <person name="Horwitz B."/>
            <person name="Torres-Martinez S."/>
            <person name="Idnurm A."/>
            <person name="Herrera-Estrella A."/>
            <person name="Gabaldon T."/>
            <person name="Grigoriev I.V."/>
        </authorList>
    </citation>
    <scope>NUCLEOTIDE SEQUENCE [LARGE SCALE GENOMIC DNA]</scope>
    <source>
        <strain evidence="5">NRRL 1555(-)</strain>
    </source>
</reference>
<name>A0A162PSD3_PHYB8</name>
<evidence type="ECO:0000256" key="3">
    <source>
        <dbReference type="ARBA" id="ARBA00022927"/>
    </source>
</evidence>
<dbReference type="GO" id="GO:0006606">
    <property type="term" value="P:protein import into nucleus"/>
    <property type="evidence" value="ECO:0007669"/>
    <property type="project" value="TreeGrafter"/>
</dbReference>
<dbReference type="GeneID" id="28991975"/>
<dbReference type="VEuPathDB" id="FungiDB:PHYBLDRAFT_143789"/>
<evidence type="ECO:0000256" key="1">
    <source>
        <dbReference type="ARBA" id="ARBA00010307"/>
    </source>
</evidence>
<sequence length="192" mass="20921">MADSRQLLFGGAIVAPIKSSFVDASLFREVPSNQEVFVDTHTQQSLIIELLEQADAEADEVAKFHFAQLASDNDAISFSIQSVQTCLPQNVSPLLPAETTSVYVLHGSQQVAKFNEGKDGAYNHVHIVMAVIRLARVKTDIVISINAPQAVAEKSSEKASSAETIGVSLELVDEEMMGLLNNFEVKDWTLFV</sequence>
<dbReference type="InterPro" id="IPR016123">
    <property type="entry name" value="Mog1/PsbP_a/b/a-sand"/>
</dbReference>
<accession>A0A162PSD3</accession>
<dbReference type="GO" id="GO:0005634">
    <property type="term" value="C:nucleus"/>
    <property type="evidence" value="ECO:0007669"/>
    <property type="project" value="TreeGrafter"/>
</dbReference>
<evidence type="ECO:0008006" key="6">
    <source>
        <dbReference type="Google" id="ProtNLM"/>
    </source>
</evidence>
<protein>
    <recommendedName>
        <fullName evidence="6">Ran guanine nucleotide release factor</fullName>
    </recommendedName>
</protein>
<dbReference type="Proteomes" id="UP000077315">
    <property type="component" value="Unassembled WGS sequence"/>
</dbReference>
<proteinExistence type="inferred from homology"/>